<comment type="caution">
    <text evidence="1">The sequence shown here is derived from an EMBL/GenBank/DDBJ whole genome shotgun (WGS) entry which is preliminary data.</text>
</comment>
<protein>
    <submittedName>
        <fullName evidence="1">Uncharacterized protein</fullName>
    </submittedName>
</protein>
<evidence type="ECO:0000313" key="2">
    <source>
        <dbReference type="Proteomes" id="UP000813637"/>
    </source>
</evidence>
<dbReference type="EMBL" id="JAAMYB010000023">
    <property type="protein sequence ID" value="MCD3196051.1"/>
    <property type="molecule type" value="Genomic_DNA"/>
</dbReference>
<proteinExistence type="predicted"/>
<accession>A0A9Q3VAD2</accession>
<name>A0A9Q3VAD2_CLOBO</name>
<organism evidence="1 2">
    <name type="scientific">Clostridium botulinum C</name>
    <dbReference type="NCBI Taxonomy" id="36828"/>
    <lineage>
        <taxon>Bacteria</taxon>
        <taxon>Bacillati</taxon>
        <taxon>Bacillota</taxon>
        <taxon>Clostridia</taxon>
        <taxon>Eubacteriales</taxon>
        <taxon>Clostridiaceae</taxon>
        <taxon>Clostridium</taxon>
    </lineage>
</organism>
<gene>
    <name evidence="1" type="ORF">G8S53_12350</name>
</gene>
<dbReference type="AlphaFoldDB" id="A0A9Q3VAD2"/>
<dbReference type="Proteomes" id="UP000813637">
    <property type="component" value="Unassembled WGS sequence"/>
</dbReference>
<reference evidence="1" key="1">
    <citation type="submission" date="2020-02" db="EMBL/GenBank/DDBJ databases">
        <authorList>
            <person name="Fillo S."/>
            <person name="Giordani F."/>
            <person name="Tonon E."/>
            <person name="Drigo I."/>
            <person name="Anselmo A."/>
            <person name="Fortunato A."/>
            <person name="Bano L."/>
            <person name="Lista F."/>
        </authorList>
    </citation>
    <scope>NUCLEOTIDE SEQUENCE</scope>
    <source>
        <strain evidence="1">IZSVe-TV_9877_3_12</strain>
    </source>
</reference>
<evidence type="ECO:0000313" key="1">
    <source>
        <dbReference type="EMBL" id="MCD3196051.1"/>
    </source>
</evidence>
<sequence>MAISSRIKEMAKQQFLLKRDNVISKATRKAKQEQYEILFGGHSAKMQGKTIHI</sequence>
<dbReference type="RefSeq" id="WP_015978947.1">
    <property type="nucleotide sequence ID" value="NZ_JAAMYB010000023.1"/>
</dbReference>
<reference evidence="1" key="2">
    <citation type="journal article" date="2021" name="Microorganisms">
        <title>Extensive Genome Exploration of Clostridium botulinum Group III Field Strains.</title>
        <authorList>
            <person name="Fillo S."/>
            <person name="Giordani F."/>
            <person name="Tonon E."/>
            <person name="Drigo I."/>
            <person name="Anselmo A."/>
            <person name="Fortunato A."/>
            <person name="Lista F."/>
            <person name="Bano L."/>
        </authorList>
    </citation>
    <scope>NUCLEOTIDE SEQUENCE</scope>
    <source>
        <strain evidence="1">IZSVe-TV_9877_3_12</strain>
    </source>
</reference>